<evidence type="ECO:0000313" key="2">
    <source>
        <dbReference type="Proteomes" id="UP000267418"/>
    </source>
</evidence>
<dbReference type="OrthoDB" id="5513456at2"/>
<proteinExistence type="predicted"/>
<dbReference type="AlphaFoldDB" id="A0A3S0HCK0"/>
<dbReference type="EMBL" id="RXOE01000006">
    <property type="protein sequence ID" value="RTQ32588.1"/>
    <property type="molecule type" value="Genomic_DNA"/>
</dbReference>
<name>A0A3S0HCK0_9BURK</name>
<gene>
    <name evidence="1" type="ORF">EJP69_21865</name>
</gene>
<dbReference type="Pfam" id="PF13665">
    <property type="entry name" value="Tox-PAAR-like"/>
    <property type="match status" value="1"/>
</dbReference>
<keyword evidence="2" id="KW-1185">Reference proteome</keyword>
<reference evidence="1 2" key="1">
    <citation type="submission" date="2018-12" db="EMBL/GenBank/DDBJ databases">
        <title>The genome of Variovorax gossypii DSM 100435.</title>
        <authorList>
            <person name="Gao J."/>
            <person name="Sun J."/>
        </authorList>
    </citation>
    <scope>NUCLEOTIDE SEQUENCE [LARGE SCALE GENOMIC DNA]</scope>
    <source>
        <strain evidence="1 2">DSM 100435</strain>
    </source>
</reference>
<dbReference type="RefSeq" id="WP_093206783.1">
    <property type="nucleotide sequence ID" value="NZ_RXOE01000006.1"/>
</dbReference>
<evidence type="ECO:0000313" key="1">
    <source>
        <dbReference type="EMBL" id="RTQ32588.1"/>
    </source>
</evidence>
<accession>A0A3S0HCK0</accession>
<protein>
    <submittedName>
        <fullName evidence="1">DUF4150 domain-containing protein</fullName>
    </submittedName>
</protein>
<dbReference type="Proteomes" id="UP000267418">
    <property type="component" value="Unassembled WGS sequence"/>
</dbReference>
<sequence>MFANCQLMGVDIAFPDVCKSPIVPIPWPNFALGCTAIPKAWNILYLCTPAHNLATTTPLTNGDNAGVGLGVVMPRVMSESRHTIGAFTLRIKGSPQTRVTSLTRQNGGNAFGMRIVPSQPKILVLAA</sequence>
<organism evidence="1 2">
    <name type="scientific">Variovorax gossypii</name>
    <dbReference type="NCBI Taxonomy" id="1679495"/>
    <lineage>
        <taxon>Bacteria</taxon>
        <taxon>Pseudomonadati</taxon>
        <taxon>Pseudomonadota</taxon>
        <taxon>Betaproteobacteria</taxon>
        <taxon>Burkholderiales</taxon>
        <taxon>Comamonadaceae</taxon>
        <taxon>Variovorax</taxon>
    </lineage>
</organism>
<comment type="caution">
    <text evidence="1">The sequence shown here is derived from an EMBL/GenBank/DDBJ whole genome shotgun (WGS) entry which is preliminary data.</text>
</comment>